<dbReference type="InterPro" id="IPR027370">
    <property type="entry name" value="Znf-RING_euk"/>
</dbReference>
<dbReference type="InterPro" id="IPR001841">
    <property type="entry name" value="Znf_RING"/>
</dbReference>
<dbReference type="AlphaFoldDB" id="A0AAD5EHZ4"/>
<dbReference type="RefSeq" id="XP_051448888.1">
    <property type="nucleotide sequence ID" value="XM_051585549.1"/>
</dbReference>
<dbReference type="Gene3D" id="3.30.40.10">
    <property type="entry name" value="Zinc/RING finger domain, C3HC4 (zinc finger)"/>
    <property type="match status" value="1"/>
</dbReference>
<feature type="domain" description="RING-type" evidence="5">
    <location>
        <begin position="52"/>
        <end position="99"/>
    </location>
</feature>
<evidence type="ECO:0000256" key="1">
    <source>
        <dbReference type="ARBA" id="ARBA00022723"/>
    </source>
</evidence>
<organism evidence="6 7">
    <name type="scientific">Umbelopsis ramanniana AG</name>
    <dbReference type="NCBI Taxonomy" id="1314678"/>
    <lineage>
        <taxon>Eukaryota</taxon>
        <taxon>Fungi</taxon>
        <taxon>Fungi incertae sedis</taxon>
        <taxon>Mucoromycota</taxon>
        <taxon>Mucoromycotina</taxon>
        <taxon>Umbelopsidomycetes</taxon>
        <taxon>Umbelopsidales</taxon>
        <taxon>Umbelopsidaceae</taxon>
        <taxon>Umbelopsis</taxon>
    </lineage>
</organism>
<evidence type="ECO:0000256" key="2">
    <source>
        <dbReference type="ARBA" id="ARBA00022771"/>
    </source>
</evidence>
<dbReference type="SMART" id="SM00184">
    <property type="entry name" value="RING"/>
    <property type="match status" value="1"/>
</dbReference>
<keyword evidence="3" id="KW-0862">Zinc</keyword>
<evidence type="ECO:0000313" key="7">
    <source>
        <dbReference type="Proteomes" id="UP001206595"/>
    </source>
</evidence>
<dbReference type="InterPro" id="IPR013083">
    <property type="entry name" value="Znf_RING/FYVE/PHD"/>
</dbReference>
<dbReference type="PANTHER" id="PTHR23327">
    <property type="entry name" value="RING FINGER PROTEIN 127"/>
    <property type="match status" value="1"/>
</dbReference>
<dbReference type="Pfam" id="PF13445">
    <property type="entry name" value="zf-RING_UBOX"/>
    <property type="match status" value="1"/>
</dbReference>
<protein>
    <recommendedName>
        <fullName evidence="5">RING-type domain-containing protein</fullName>
    </recommendedName>
</protein>
<dbReference type="InterPro" id="IPR017907">
    <property type="entry name" value="Znf_RING_CS"/>
</dbReference>
<evidence type="ECO:0000259" key="5">
    <source>
        <dbReference type="PROSITE" id="PS50089"/>
    </source>
</evidence>
<dbReference type="Proteomes" id="UP001206595">
    <property type="component" value="Unassembled WGS sequence"/>
</dbReference>
<keyword evidence="7" id="KW-1185">Reference proteome</keyword>
<sequence length="193" mass="22376">MDMLTSISVNDDAMKRWILYLEIQAQQQYEEQFRHLKALFSSCSPSLADFTCAICLSIYHDPTKLPSCSHNFCRSCLDQCPPLRKTWAPDQPRACPLCRTPFLLSQCCDDTEVAKALKAFFPKQLKKKQKEYSKERVRERWQRFLRGTVYTSSGDTLYTITGSVIIAWHENPESVDSDQRARAEIMSFVAWPF</sequence>
<accession>A0AAD5EHZ4</accession>
<dbReference type="PROSITE" id="PS00518">
    <property type="entry name" value="ZF_RING_1"/>
    <property type="match status" value="1"/>
</dbReference>
<gene>
    <name evidence="6" type="ORF">K450DRAFT_220422</name>
</gene>
<evidence type="ECO:0000313" key="6">
    <source>
        <dbReference type="EMBL" id="KAI8583884.1"/>
    </source>
</evidence>
<reference evidence="6" key="2">
    <citation type="journal article" date="2022" name="Proc. Natl. Acad. Sci. U.S.A.">
        <title>Diploid-dominant life cycles characterize the early evolution of Fungi.</title>
        <authorList>
            <person name="Amses K.R."/>
            <person name="Simmons D.R."/>
            <person name="Longcore J.E."/>
            <person name="Mondo S.J."/>
            <person name="Seto K."/>
            <person name="Jeronimo G.H."/>
            <person name="Bonds A.E."/>
            <person name="Quandt C.A."/>
            <person name="Davis W.J."/>
            <person name="Chang Y."/>
            <person name="Federici B.A."/>
            <person name="Kuo A."/>
            <person name="LaButti K."/>
            <person name="Pangilinan J."/>
            <person name="Andreopoulos W."/>
            <person name="Tritt A."/>
            <person name="Riley R."/>
            <person name="Hundley H."/>
            <person name="Johnson J."/>
            <person name="Lipzen A."/>
            <person name="Barry K."/>
            <person name="Lang B.F."/>
            <person name="Cuomo C.A."/>
            <person name="Buchler N.E."/>
            <person name="Grigoriev I.V."/>
            <person name="Spatafora J.W."/>
            <person name="Stajich J.E."/>
            <person name="James T.Y."/>
        </authorList>
    </citation>
    <scope>NUCLEOTIDE SEQUENCE</scope>
    <source>
        <strain evidence="6">AG</strain>
    </source>
</reference>
<dbReference type="PROSITE" id="PS50089">
    <property type="entry name" value="ZF_RING_2"/>
    <property type="match status" value="1"/>
</dbReference>
<name>A0AAD5EHZ4_UMBRA</name>
<reference evidence="6" key="1">
    <citation type="submission" date="2021-06" db="EMBL/GenBank/DDBJ databases">
        <authorList>
            <consortium name="DOE Joint Genome Institute"/>
            <person name="Mondo S.J."/>
            <person name="Amses K.R."/>
            <person name="Simmons D.R."/>
            <person name="Longcore J.E."/>
            <person name="Seto K."/>
            <person name="Alves G.H."/>
            <person name="Bonds A.E."/>
            <person name="Quandt C.A."/>
            <person name="Davis W.J."/>
            <person name="Chang Y."/>
            <person name="Letcher P.M."/>
            <person name="Powell M.J."/>
            <person name="Kuo A."/>
            <person name="Labutti K."/>
            <person name="Pangilinan J."/>
            <person name="Andreopoulos W."/>
            <person name="Tritt A."/>
            <person name="Riley R."/>
            <person name="Hundley H."/>
            <person name="Johnson J."/>
            <person name="Lipzen A."/>
            <person name="Barry K."/>
            <person name="Berbee M.L."/>
            <person name="Buchler N.E."/>
            <person name="Grigoriev I.V."/>
            <person name="Spatafora J.W."/>
            <person name="Stajich J.E."/>
            <person name="James T.Y."/>
        </authorList>
    </citation>
    <scope>NUCLEOTIDE SEQUENCE</scope>
    <source>
        <strain evidence="6">AG</strain>
    </source>
</reference>
<dbReference type="SUPFAM" id="SSF57850">
    <property type="entry name" value="RING/U-box"/>
    <property type="match status" value="1"/>
</dbReference>
<proteinExistence type="predicted"/>
<dbReference type="EMBL" id="MU620894">
    <property type="protein sequence ID" value="KAI8583884.1"/>
    <property type="molecule type" value="Genomic_DNA"/>
</dbReference>
<keyword evidence="1" id="KW-0479">Metal-binding</keyword>
<evidence type="ECO:0000256" key="4">
    <source>
        <dbReference type="PROSITE-ProRule" id="PRU00175"/>
    </source>
</evidence>
<dbReference type="GO" id="GO:0008270">
    <property type="term" value="F:zinc ion binding"/>
    <property type="evidence" value="ECO:0007669"/>
    <property type="project" value="UniProtKB-KW"/>
</dbReference>
<dbReference type="GeneID" id="75910897"/>
<evidence type="ECO:0000256" key="3">
    <source>
        <dbReference type="ARBA" id="ARBA00022833"/>
    </source>
</evidence>
<keyword evidence="2 4" id="KW-0863">Zinc-finger</keyword>
<comment type="caution">
    <text evidence="6">The sequence shown here is derived from an EMBL/GenBank/DDBJ whole genome shotgun (WGS) entry which is preliminary data.</text>
</comment>